<reference evidence="1" key="1">
    <citation type="submission" date="2020-04" db="EMBL/GenBank/DDBJ databases">
        <authorList>
            <person name="Chiriac C."/>
            <person name="Salcher M."/>
            <person name="Ghai R."/>
            <person name="Kavagutti S V."/>
        </authorList>
    </citation>
    <scope>NUCLEOTIDE SEQUENCE</scope>
</reference>
<evidence type="ECO:0000313" key="1">
    <source>
        <dbReference type="EMBL" id="CAB4124812.1"/>
    </source>
</evidence>
<dbReference type="EMBL" id="LR796185">
    <property type="protein sequence ID" value="CAB4124812.1"/>
    <property type="molecule type" value="Genomic_DNA"/>
</dbReference>
<accession>A0A6J5KU72</accession>
<protein>
    <submittedName>
        <fullName evidence="1">Uncharacterized protein</fullName>
    </submittedName>
</protein>
<organism evidence="1">
    <name type="scientific">uncultured Caudovirales phage</name>
    <dbReference type="NCBI Taxonomy" id="2100421"/>
    <lineage>
        <taxon>Viruses</taxon>
        <taxon>Duplodnaviria</taxon>
        <taxon>Heunggongvirae</taxon>
        <taxon>Uroviricota</taxon>
        <taxon>Caudoviricetes</taxon>
        <taxon>Peduoviridae</taxon>
        <taxon>Maltschvirus</taxon>
        <taxon>Maltschvirus maltsch</taxon>
    </lineage>
</organism>
<proteinExistence type="predicted"/>
<sequence>MDRKQLADLTYAPVPAELHDKLNKAFPEGSFVGLEFISGSIAVFRGKALKGDDTRYFAAQITPEDITDRWIWKFVGKIRKRFAK</sequence>
<name>A0A6J5KU72_9CAUD</name>
<gene>
    <name evidence="1" type="ORF">UFOVP55_30</name>
</gene>